<dbReference type="Pfam" id="PF03235">
    <property type="entry name" value="GmrSD_N"/>
    <property type="match status" value="1"/>
</dbReference>
<dbReference type="InterPro" id="IPR004919">
    <property type="entry name" value="GmrSD_N"/>
</dbReference>
<name>A0A8J3FNQ4_9ACTN</name>
<evidence type="ECO:0000259" key="1">
    <source>
        <dbReference type="Pfam" id="PF03235"/>
    </source>
</evidence>
<proteinExistence type="predicted"/>
<gene>
    <name evidence="2" type="ORF">GCM10012284_28890</name>
</gene>
<keyword evidence="3" id="KW-1185">Reference proteome</keyword>
<protein>
    <recommendedName>
        <fullName evidence="1">GmrSD restriction endonucleases N-terminal domain-containing protein</fullName>
    </recommendedName>
</protein>
<organism evidence="2 3">
    <name type="scientific">Mangrovihabitans endophyticus</name>
    <dbReference type="NCBI Taxonomy" id="1751298"/>
    <lineage>
        <taxon>Bacteria</taxon>
        <taxon>Bacillati</taxon>
        <taxon>Actinomycetota</taxon>
        <taxon>Actinomycetes</taxon>
        <taxon>Micromonosporales</taxon>
        <taxon>Micromonosporaceae</taxon>
        <taxon>Mangrovihabitans</taxon>
    </lineage>
</organism>
<evidence type="ECO:0000313" key="2">
    <source>
        <dbReference type="EMBL" id="GGK93153.1"/>
    </source>
</evidence>
<dbReference type="PANTHER" id="PTHR39639:SF1">
    <property type="entry name" value="DUF262 DOMAIN-CONTAINING PROTEIN"/>
    <property type="match status" value="1"/>
</dbReference>
<dbReference type="Proteomes" id="UP000656042">
    <property type="component" value="Unassembled WGS sequence"/>
</dbReference>
<accession>A0A8J3FNQ4</accession>
<comment type="caution">
    <text evidence="2">The sequence shown here is derived from an EMBL/GenBank/DDBJ whole genome shotgun (WGS) entry which is preliminary data.</text>
</comment>
<dbReference type="InterPro" id="IPR038461">
    <property type="entry name" value="Schlafen_AlbA_2_dom_sf"/>
</dbReference>
<dbReference type="Gene3D" id="3.30.950.30">
    <property type="entry name" value="Schlafen, AAA domain"/>
    <property type="match status" value="1"/>
</dbReference>
<reference evidence="2" key="2">
    <citation type="submission" date="2020-09" db="EMBL/GenBank/DDBJ databases">
        <authorList>
            <person name="Sun Q."/>
            <person name="Zhou Y."/>
        </authorList>
    </citation>
    <scope>NUCLEOTIDE SEQUENCE</scope>
    <source>
        <strain evidence="2">CGMCC 4.7299</strain>
    </source>
</reference>
<feature type="domain" description="GmrSD restriction endonucleases N-terminal" evidence="1">
    <location>
        <begin position="33"/>
        <end position="174"/>
    </location>
</feature>
<dbReference type="PANTHER" id="PTHR39639">
    <property type="entry name" value="CHROMOSOME 16, WHOLE GENOME SHOTGUN SEQUENCE"/>
    <property type="match status" value="1"/>
</dbReference>
<sequence>MASPTVTELSVRSESVQRLYFLYLADRFDVNRRYQRKLVWSAAEKQRLVDSILRDLPIPLILVAEIGLGADNSFEVIDGLQRLNAIFSFIENEIPGVNGEFFDLDALADTKSRKDEGTLTQRMPVMSRERSVRFCNYSIALSVFRAHSSNSVDEVFRRINSGGRRLSRQELRQAGTISPLANLVRIISSRIRSDTSPGDSVPLRLMPQLSITNYDLDYGVDVKDIFWVRHGILRREDVRTSLDEQVILDVLVDCLVDPTPNTSSDARDEYYNFSENVEGEDDSARSCQITAAITAYGRDDLERDVMRSYDVLRGVLDDRDARFATLVGVRRGGYSPRYFHAIFMAIFELMFKERMRVKDAQMIADKLSGITRGQGPLSIPGGSDWTGDAKRASFDAVKGVLRPAFEDAGHSEDFGRYGWAWQVETIMGNALVEQQMFDCKQGLLRLDQSREFDSSCLGKITKTMSAMANMGRDSVGYIMLGIADKQEDANRIASIDGISVQHFKKRFAIVGIEREAVVRGEDMNIYWTWLMQKLREAKTLDRRLAAQVVADARLANYAGHLVGILKVRSIGEPAFYGQDLYERSGSETRKLSTPDYTRVFSRFLGAN</sequence>
<dbReference type="EMBL" id="BMMX01000010">
    <property type="protein sequence ID" value="GGK93153.1"/>
    <property type="molecule type" value="Genomic_DNA"/>
</dbReference>
<reference evidence="2" key="1">
    <citation type="journal article" date="2014" name="Int. J. Syst. Evol. Microbiol.">
        <title>Complete genome sequence of Corynebacterium casei LMG S-19264T (=DSM 44701T), isolated from a smear-ripened cheese.</title>
        <authorList>
            <consortium name="US DOE Joint Genome Institute (JGI-PGF)"/>
            <person name="Walter F."/>
            <person name="Albersmeier A."/>
            <person name="Kalinowski J."/>
            <person name="Ruckert C."/>
        </authorList>
    </citation>
    <scope>NUCLEOTIDE SEQUENCE</scope>
    <source>
        <strain evidence="2">CGMCC 4.7299</strain>
    </source>
</reference>
<evidence type="ECO:0000313" key="3">
    <source>
        <dbReference type="Proteomes" id="UP000656042"/>
    </source>
</evidence>
<dbReference type="AlphaFoldDB" id="A0A8J3FNQ4"/>